<dbReference type="Proteomes" id="UP001396334">
    <property type="component" value="Unassembled WGS sequence"/>
</dbReference>
<evidence type="ECO:0000256" key="1">
    <source>
        <dbReference type="SAM" id="MobiDB-lite"/>
    </source>
</evidence>
<accession>A0ABR2AH94</accession>
<organism evidence="2 3">
    <name type="scientific">Hibiscus sabdariffa</name>
    <name type="common">roselle</name>
    <dbReference type="NCBI Taxonomy" id="183260"/>
    <lineage>
        <taxon>Eukaryota</taxon>
        <taxon>Viridiplantae</taxon>
        <taxon>Streptophyta</taxon>
        <taxon>Embryophyta</taxon>
        <taxon>Tracheophyta</taxon>
        <taxon>Spermatophyta</taxon>
        <taxon>Magnoliopsida</taxon>
        <taxon>eudicotyledons</taxon>
        <taxon>Gunneridae</taxon>
        <taxon>Pentapetalae</taxon>
        <taxon>rosids</taxon>
        <taxon>malvids</taxon>
        <taxon>Malvales</taxon>
        <taxon>Malvaceae</taxon>
        <taxon>Malvoideae</taxon>
        <taxon>Hibiscus</taxon>
    </lineage>
</organism>
<feature type="region of interest" description="Disordered" evidence="1">
    <location>
        <begin position="1"/>
        <end position="23"/>
    </location>
</feature>
<keyword evidence="3" id="KW-1185">Reference proteome</keyword>
<protein>
    <submittedName>
        <fullName evidence="2">Uncharacterized protein</fullName>
    </submittedName>
</protein>
<evidence type="ECO:0000313" key="3">
    <source>
        <dbReference type="Proteomes" id="UP001396334"/>
    </source>
</evidence>
<sequence>MVPEVNRPTVPAVESSNEVEPDQEVFSSITDLHNDMDEVTTLPASHSDATDVHLSPIPAGNAKSDGLSAEPNVFGESSVSASESPAAIDFVASPVHDSTGATLASHIEAEVPQHDFAESVDS</sequence>
<reference evidence="2 3" key="1">
    <citation type="journal article" date="2024" name="G3 (Bethesda)">
        <title>Genome assembly of Hibiscus sabdariffa L. provides insights into metabolisms of medicinal natural products.</title>
        <authorList>
            <person name="Kim T."/>
        </authorList>
    </citation>
    <scope>NUCLEOTIDE SEQUENCE [LARGE SCALE GENOMIC DNA]</scope>
    <source>
        <strain evidence="2">TK-2024</strain>
        <tissue evidence="2">Old leaves</tissue>
    </source>
</reference>
<evidence type="ECO:0000313" key="2">
    <source>
        <dbReference type="EMBL" id="KAK8492626.1"/>
    </source>
</evidence>
<feature type="region of interest" description="Disordered" evidence="1">
    <location>
        <begin position="45"/>
        <end position="80"/>
    </location>
</feature>
<comment type="caution">
    <text evidence="2">The sequence shown here is derived from an EMBL/GenBank/DDBJ whole genome shotgun (WGS) entry which is preliminary data.</text>
</comment>
<dbReference type="EMBL" id="JBBPBN010000245">
    <property type="protein sequence ID" value="KAK8492626.1"/>
    <property type="molecule type" value="Genomic_DNA"/>
</dbReference>
<proteinExistence type="predicted"/>
<name>A0ABR2AH94_9ROSI</name>
<gene>
    <name evidence="2" type="ORF">V6N11_030848</name>
</gene>